<dbReference type="SMART" id="SM00521">
    <property type="entry name" value="CBF"/>
    <property type="match status" value="1"/>
</dbReference>
<dbReference type="GO" id="GO:0003700">
    <property type="term" value="F:DNA-binding transcription factor activity"/>
    <property type="evidence" value="ECO:0007669"/>
    <property type="project" value="UniProtKB-UniRule"/>
</dbReference>
<feature type="compositionally biased region" description="Polar residues" evidence="8">
    <location>
        <begin position="80"/>
        <end position="116"/>
    </location>
</feature>
<protein>
    <recommendedName>
        <fullName evidence="7">Transcriptional activator HAP2</fullName>
    </recommendedName>
</protein>
<accession>A0AA35IY19</accession>
<evidence type="ECO:0000256" key="7">
    <source>
        <dbReference type="RuleBase" id="RU367155"/>
    </source>
</evidence>
<dbReference type="GO" id="GO:0003677">
    <property type="term" value="F:DNA binding"/>
    <property type="evidence" value="ECO:0007669"/>
    <property type="project" value="UniProtKB-KW"/>
</dbReference>
<evidence type="ECO:0000256" key="6">
    <source>
        <dbReference type="ARBA" id="ARBA00023242"/>
    </source>
</evidence>
<gene>
    <name evidence="9" type="primary">SMKI07G0260</name>
    <name evidence="9" type="ORF">SMKI_07G0260</name>
</gene>
<dbReference type="Proteomes" id="UP001161438">
    <property type="component" value="Chromosome 7"/>
</dbReference>
<feature type="compositionally biased region" description="Polar residues" evidence="8">
    <location>
        <begin position="235"/>
        <end position="248"/>
    </location>
</feature>
<organism evidence="9 10">
    <name type="scientific">Saccharomyces mikatae IFO 1815</name>
    <dbReference type="NCBI Taxonomy" id="226126"/>
    <lineage>
        <taxon>Eukaryota</taxon>
        <taxon>Fungi</taxon>
        <taxon>Dikarya</taxon>
        <taxon>Ascomycota</taxon>
        <taxon>Saccharomycotina</taxon>
        <taxon>Saccharomycetes</taxon>
        <taxon>Saccharomycetales</taxon>
        <taxon>Saccharomycetaceae</taxon>
        <taxon>Saccharomyces</taxon>
    </lineage>
</organism>
<dbReference type="AlphaFoldDB" id="A0AA35IY19"/>
<dbReference type="PROSITE" id="PS00686">
    <property type="entry name" value="NFYA_HAP2_1"/>
    <property type="match status" value="1"/>
</dbReference>
<keyword evidence="2 7" id="KW-0805">Transcription regulation</keyword>
<sequence>MSADETDAKCHPLETDLQSEAATAGSQSPSLQSKPMEMDLDIDKDKMSSQRGVDQQVASEDDMFLFNRLRAPQNRVMESIESQQQPQYTPSSGSTSEPSADFTNFSAVTTLSSAPHQQQQQQQQLVVQAQYTQNQSSLNNDALENTMGEQPFYVNAKQYYRILKRRYARAKLEEKLRISRERKPYLHESRHKHAMRRPRGEGGRFLTAAEIKAMKLNKSGASDNPEDSHEHNKITTKIIQEQPHTTSTAAAAAAAADKKT</sequence>
<dbReference type="GeneID" id="80918270"/>
<dbReference type="PROSITE" id="PS51152">
    <property type="entry name" value="NFYA_HAP2_2"/>
    <property type="match status" value="1"/>
</dbReference>
<evidence type="ECO:0000313" key="9">
    <source>
        <dbReference type="EMBL" id="CAI4039059.1"/>
    </source>
</evidence>
<comment type="subunit">
    <text evidence="7">Heterotrimer.</text>
</comment>
<dbReference type="InterPro" id="IPR018362">
    <property type="entry name" value="CCAAT-binding_factor_CS"/>
</dbReference>
<keyword evidence="5 7" id="KW-0804">Transcription</keyword>
<evidence type="ECO:0000256" key="4">
    <source>
        <dbReference type="ARBA" id="ARBA00023159"/>
    </source>
</evidence>
<comment type="function">
    <text evidence="7">Component of the sequence-specific heterotrimeric transcription factor (NF-Y) which specifically recognizes a 5'-CCAAT-3' box motif found in the promoters of its target genes.</text>
</comment>
<evidence type="ECO:0000313" key="10">
    <source>
        <dbReference type="Proteomes" id="UP001161438"/>
    </source>
</evidence>
<name>A0AA35IY19_SACMI</name>
<dbReference type="GO" id="GO:0016602">
    <property type="term" value="C:CCAAT-binding factor complex"/>
    <property type="evidence" value="ECO:0007669"/>
    <property type="project" value="InterPro"/>
</dbReference>
<keyword evidence="3 7" id="KW-0238">DNA-binding</keyword>
<feature type="compositionally biased region" description="Low complexity" evidence="8">
    <location>
        <begin position="249"/>
        <end position="260"/>
    </location>
</feature>
<evidence type="ECO:0000256" key="1">
    <source>
        <dbReference type="ARBA" id="ARBA00004123"/>
    </source>
</evidence>
<keyword evidence="10" id="KW-1185">Reference proteome</keyword>
<feature type="compositionally biased region" description="Polar residues" evidence="8">
    <location>
        <begin position="49"/>
        <end position="58"/>
    </location>
</feature>
<keyword evidence="4" id="KW-0010">Activator</keyword>
<evidence type="ECO:0000256" key="5">
    <source>
        <dbReference type="ARBA" id="ARBA00023163"/>
    </source>
</evidence>
<dbReference type="Pfam" id="PF02045">
    <property type="entry name" value="CBFB_NFYA"/>
    <property type="match status" value="1"/>
</dbReference>
<dbReference type="InterPro" id="IPR001289">
    <property type="entry name" value="NFYA"/>
</dbReference>
<reference evidence="9" key="1">
    <citation type="submission" date="2022-10" db="EMBL/GenBank/DDBJ databases">
        <authorList>
            <person name="Byrne P K."/>
        </authorList>
    </citation>
    <scope>NUCLEOTIDE SEQUENCE</scope>
    <source>
        <strain evidence="9">IFO1815</strain>
    </source>
</reference>
<feature type="region of interest" description="Disordered" evidence="8">
    <location>
        <begin position="1"/>
        <end position="123"/>
    </location>
</feature>
<keyword evidence="6 7" id="KW-0539">Nucleus</keyword>
<feature type="region of interest" description="Disordered" evidence="8">
    <location>
        <begin position="217"/>
        <end position="260"/>
    </location>
</feature>
<dbReference type="RefSeq" id="XP_056082174.1">
    <property type="nucleotide sequence ID" value="XM_056222489.1"/>
</dbReference>
<dbReference type="PRINTS" id="PR00616">
    <property type="entry name" value="CCAATSUBUNTB"/>
</dbReference>
<feature type="compositionally biased region" description="Basic and acidic residues" evidence="8">
    <location>
        <begin position="1"/>
        <end position="14"/>
    </location>
</feature>
<evidence type="ECO:0000256" key="2">
    <source>
        <dbReference type="ARBA" id="ARBA00023015"/>
    </source>
</evidence>
<comment type="similarity">
    <text evidence="7">Belongs to the NFYA/HAP2 subunit family.</text>
</comment>
<dbReference type="PANTHER" id="PTHR12632">
    <property type="entry name" value="TRANSCRIPTION FACTOR NF-Y ALPHA-RELATED"/>
    <property type="match status" value="1"/>
</dbReference>
<dbReference type="EMBL" id="OX365763">
    <property type="protein sequence ID" value="CAI4039059.1"/>
    <property type="molecule type" value="Genomic_DNA"/>
</dbReference>
<feature type="compositionally biased region" description="Polar residues" evidence="8">
    <location>
        <begin position="16"/>
        <end position="33"/>
    </location>
</feature>
<evidence type="ECO:0000256" key="8">
    <source>
        <dbReference type="SAM" id="MobiDB-lite"/>
    </source>
</evidence>
<proteinExistence type="inferred from homology"/>
<comment type="subcellular location">
    <subcellularLocation>
        <location evidence="1 7">Nucleus</location>
    </subcellularLocation>
</comment>
<dbReference type="Gene3D" id="6.10.250.2430">
    <property type="match status" value="1"/>
</dbReference>
<evidence type="ECO:0000256" key="3">
    <source>
        <dbReference type="ARBA" id="ARBA00023125"/>
    </source>
</evidence>